<evidence type="ECO:0000313" key="12">
    <source>
        <dbReference type="EMBL" id="BAQ24929.1"/>
    </source>
</evidence>
<keyword evidence="4 10" id="KW-0436">Ligase</keyword>
<dbReference type="EMBL" id="AP014612">
    <property type="protein sequence ID" value="BAQ24929.1"/>
    <property type="molecule type" value="Genomic_DNA"/>
</dbReference>
<dbReference type="Pfam" id="PF05746">
    <property type="entry name" value="DALR_1"/>
    <property type="match status" value="1"/>
</dbReference>
<dbReference type="GO" id="GO:0005524">
    <property type="term" value="F:ATP binding"/>
    <property type="evidence" value="ECO:0007669"/>
    <property type="project" value="UniProtKB-UniRule"/>
</dbReference>
<dbReference type="GO" id="GO:0006426">
    <property type="term" value="P:glycyl-tRNA aminoacylation"/>
    <property type="evidence" value="ECO:0007669"/>
    <property type="project" value="UniProtKB-UniRule"/>
</dbReference>
<gene>
    <name evidence="10 12" type="primary">glyS</name>
    <name evidence="12" type="ORF">SRT_16680</name>
</gene>
<dbReference type="GO" id="GO:0005829">
    <property type="term" value="C:cytosol"/>
    <property type="evidence" value="ECO:0007669"/>
    <property type="project" value="TreeGrafter"/>
</dbReference>
<evidence type="ECO:0000256" key="10">
    <source>
        <dbReference type="HAMAP-Rule" id="MF_00255"/>
    </source>
</evidence>
<comment type="subunit">
    <text evidence="10">Tetramer of two alpha and two beta subunits.</text>
</comment>
<dbReference type="InterPro" id="IPR015944">
    <property type="entry name" value="Gly-tRNA-synth_bsu"/>
</dbReference>
<comment type="catalytic activity">
    <reaction evidence="9 10">
        <text>tRNA(Gly) + glycine + ATP = glycyl-tRNA(Gly) + AMP + diphosphate</text>
        <dbReference type="Rhea" id="RHEA:16013"/>
        <dbReference type="Rhea" id="RHEA-COMP:9664"/>
        <dbReference type="Rhea" id="RHEA-COMP:9683"/>
        <dbReference type="ChEBI" id="CHEBI:30616"/>
        <dbReference type="ChEBI" id="CHEBI:33019"/>
        <dbReference type="ChEBI" id="CHEBI:57305"/>
        <dbReference type="ChEBI" id="CHEBI:78442"/>
        <dbReference type="ChEBI" id="CHEBI:78522"/>
        <dbReference type="ChEBI" id="CHEBI:456215"/>
        <dbReference type="EC" id="6.1.1.14"/>
    </reaction>
</comment>
<name>A0A1L7LL93_9STRE</name>
<dbReference type="InterPro" id="IPR008909">
    <property type="entry name" value="DALR_anticod-bd"/>
</dbReference>
<dbReference type="RefSeq" id="WP_128833715.1">
    <property type="nucleotide sequence ID" value="NZ_AP014612.1"/>
</dbReference>
<dbReference type="GO" id="GO:0006420">
    <property type="term" value="P:arginyl-tRNA aminoacylation"/>
    <property type="evidence" value="ECO:0007669"/>
    <property type="project" value="InterPro"/>
</dbReference>
<keyword evidence="6 10" id="KW-0067">ATP-binding</keyword>
<evidence type="ECO:0000259" key="11">
    <source>
        <dbReference type="Pfam" id="PF05746"/>
    </source>
</evidence>
<comment type="subcellular location">
    <subcellularLocation>
        <location evidence="1 10">Cytoplasm</location>
    </subcellularLocation>
</comment>
<dbReference type="SUPFAM" id="SSF109604">
    <property type="entry name" value="HD-domain/PDEase-like"/>
    <property type="match status" value="1"/>
</dbReference>
<dbReference type="InterPro" id="IPR006194">
    <property type="entry name" value="Gly-tRNA-synth_heterodimer"/>
</dbReference>
<dbReference type="PANTHER" id="PTHR30075:SF2">
    <property type="entry name" value="GLYCINE--TRNA LIGASE, CHLOROPLASTIC_MITOCHONDRIAL 2"/>
    <property type="match status" value="1"/>
</dbReference>
<dbReference type="EC" id="6.1.1.14" evidence="10"/>
<evidence type="ECO:0000256" key="1">
    <source>
        <dbReference type="ARBA" id="ARBA00004496"/>
    </source>
</evidence>
<evidence type="ECO:0000256" key="4">
    <source>
        <dbReference type="ARBA" id="ARBA00022598"/>
    </source>
</evidence>
<dbReference type="NCBIfam" id="TIGR00211">
    <property type="entry name" value="glyS"/>
    <property type="match status" value="1"/>
</dbReference>
<dbReference type="PANTHER" id="PTHR30075">
    <property type="entry name" value="GLYCYL-TRNA SYNTHETASE"/>
    <property type="match status" value="1"/>
</dbReference>
<dbReference type="GO" id="GO:0004814">
    <property type="term" value="F:arginine-tRNA ligase activity"/>
    <property type="evidence" value="ECO:0007669"/>
    <property type="project" value="InterPro"/>
</dbReference>
<evidence type="ECO:0000256" key="8">
    <source>
        <dbReference type="ARBA" id="ARBA00023146"/>
    </source>
</evidence>
<keyword evidence="13" id="KW-1185">Reference proteome</keyword>
<evidence type="ECO:0000256" key="2">
    <source>
        <dbReference type="ARBA" id="ARBA00008226"/>
    </source>
</evidence>
<dbReference type="KEGG" id="strg:SRT_16680"/>
<dbReference type="PROSITE" id="PS50861">
    <property type="entry name" value="AA_TRNA_LIGASE_II_GLYAB"/>
    <property type="match status" value="1"/>
</dbReference>
<accession>A0A1L7LL93</accession>
<dbReference type="GO" id="GO:0004820">
    <property type="term" value="F:glycine-tRNA ligase activity"/>
    <property type="evidence" value="ECO:0007669"/>
    <property type="project" value="UniProtKB-UniRule"/>
</dbReference>
<evidence type="ECO:0000256" key="5">
    <source>
        <dbReference type="ARBA" id="ARBA00022741"/>
    </source>
</evidence>
<reference evidence="12 13" key="1">
    <citation type="journal article" date="2016" name="Microbiol. Immunol.">
        <title>Complete genome sequence of Streptococcus troglodytae TKU31 isolated from the oral cavity of a chimpanzee (Pan troglodytes).</title>
        <authorList>
            <person name="Okamoto M."/>
            <person name="Naito M."/>
            <person name="Miyanohara M."/>
            <person name="Imai S."/>
            <person name="Nomura Y."/>
            <person name="Saito W."/>
            <person name="Momoi Y."/>
            <person name="Takada K."/>
            <person name="Miyabe-Nishiwaki T."/>
            <person name="Tomonaga M."/>
            <person name="Hanada N."/>
        </authorList>
    </citation>
    <scope>NUCLEOTIDE SEQUENCE [LARGE SCALE GENOMIC DNA]</scope>
    <source>
        <strain evidence="13">TKU 31</strain>
    </source>
</reference>
<evidence type="ECO:0000313" key="13">
    <source>
        <dbReference type="Proteomes" id="UP000217758"/>
    </source>
</evidence>
<dbReference type="HAMAP" id="MF_00255">
    <property type="entry name" value="Gly_tRNA_synth_beta"/>
    <property type="match status" value="1"/>
</dbReference>
<evidence type="ECO:0000256" key="6">
    <source>
        <dbReference type="ARBA" id="ARBA00022840"/>
    </source>
</evidence>
<evidence type="ECO:0000256" key="9">
    <source>
        <dbReference type="ARBA" id="ARBA00047937"/>
    </source>
</evidence>
<keyword evidence="3 10" id="KW-0963">Cytoplasm</keyword>
<evidence type="ECO:0000256" key="7">
    <source>
        <dbReference type="ARBA" id="ARBA00022917"/>
    </source>
</evidence>
<dbReference type="Proteomes" id="UP000217758">
    <property type="component" value="Chromosome"/>
</dbReference>
<keyword evidence="8 10" id="KW-0030">Aminoacyl-tRNA synthetase</keyword>
<dbReference type="AlphaFoldDB" id="A0A1L7LL93"/>
<proteinExistence type="inferred from homology"/>
<organism evidence="12 13">
    <name type="scientific">Streptococcus troglodytae</name>
    <dbReference type="NCBI Taxonomy" id="1111760"/>
    <lineage>
        <taxon>Bacteria</taxon>
        <taxon>Bacillati</taxon>
        <taxon>Bacillota</taxon>
        <taxon>Bacilli</taxon>
        <taxon>Lactobacillales</taxon>
        <taxon>Streptococcaceae</taxon>
        <taxon>Streptococcus</taxon>
    </lineage>
</organism>
<dbReference type="Pfam" id="PF02092">
    <property type="entry name" value="tRNA_synt_2f"/>
    <property type="match status" value="1"/>
</dbReference>
<keyword evidence="7 10" id="KW-0648">Protein biosynthesis</keyword>
<comment type="similarity">
    <text evidence="2 10">Belongs to the class-II aminoacyl-tRNA synthetase family.</text>
</comment>
<sequence length="679" mass="77036">MTKNLLVELGLEEMPAYVVKPSIKQLRQKMGQFLDTNRLSFEKIEMFSTPRRLAIRVVNLADQQSDYSEDFKGPAKKIALDADGHFTKAAQGFVRGKGLTTDAIEFREVKGEEYVYVTKNEAGKPAKEVLDGLIDVLQSLTFPVNMHWANHTFEYIRPVHTLVVLLDDEALDLNFLDIKSGRISRGHRFLGQETQIASAASYETDLQAEFVIANAKEREDMIIEQIREIEKIYNVSVEIDETLLSEVLNLVEYPTAFMGSFDEKYLELPEEVLVTSMKTHQRYFVVRDQTGKLLPNFISVRNGNDQFIENVVKGNEKVLLARLEDGEFFWREDQKLQIADLVEKLKLVTFHEKIGSLYEHMMRTKQIAAYLAEQADLTEQEKAEIERAASIYKFDLLTSMVGEFDELQGIMGEKYATLAGESQAVATAIREHYLPISSDGQLPDSKVGAILAVADKLDTLLSFFSVGLIPSGSNDPYALRRATQGIVRILDKFGWEIPLDRLVAKLYQFDFDSLTYQNQADVLAFIRGRVEKMIDKSVPKDIREAVLDSSTHIVRLEVEAAAALAEKADEGHFKASIESLSRVFNLAEKSNHNEMVDTSIFENEYEQELFDAVEELHFTEDMTDNVDRLFALSPIIDAFFDNTMVMVDDEAVKKNRLNLLAHLAQKANTIAAFNEIRTK</sequence>
<protein>
    <recommendedName>
        <fullName evidence="10">Glycine--tRNA ligase beta subunit</fullName>
        <ecNumber evidence="10">6.1.1.14</ecNumber>
    </recommendedName>
    <alternativeName>
        <fullName evidence="10">Glycyl-tRNA synthetase beta subunit</fullName>
        <shortName evidence="10">GlyRS</shortName>
    </alternativeName>
</protein>
<dbReference type="PRINTS" id="PR01045">
    <property type="entry name" value="TRNASYNTHGB"/>
</dbReference>
<evidence type="ECO:0000256" key="3">
    <source>
        <dbReference type="ARBA" id="ARBA00022490"/>
    </source>
</evidence>
<keyword evidence="5 10" id="KW-0547">Nucleotide-binding</keyword>
<feature type="domain" description="DALR anticodon binding" evidence="11">
    <location>
        <begin position="580"/>
        <end position="665"/>
    </location>
</feature>